<feature type="transmembrane region" description="Helical" evidence="3">
    <location>
        <begin position="365"/>
        <end position="388"/>
    </location>
</feature>
<evidence type="ECO:0000313" key="6">
    <source>
        <dbReference type="Proteomes" id="UP001634007"/>
    </source>
</evidence>
<keyword evidence="3" id="KW-0812">Transmembrane</keyword>
<keyword evidence="3" id="KW-1133">Transmembrane helix</keyword>
<feature type="domain" description="PGG" evidence="4">
    <location>
        <begin position="305"/>
        <end position="433"/>
    </location>
</feature>
<feature type="region of interest" description="Disordered" evidence="2">
    <location>
        <begin position="331"/>
        <end position="353"/>
    </location>
</feature>
<dbReference type="PANTHER" id="PTHR24128">
    <property type="entry name" value="HOMEOBOX PROTEIN WARIAI"/>
    <property type="match status" value="1"/>
</dbReference>
<dbReference type="SMART" id="SM00248">
    <property type="entry name" value="ANK"/>
    <property type="match status" value="6"/>
</dbReference>
<dbReference type="SUPFAM" id="SSF48403">
    <property type="entry name" value="Ankyrin repeat"/>
    <property type="match status" value="1"/>
</dbReference>
<sequence>MINRCPSPEVSREEREAIISSDQMERAARKGNIHELNDLISSNEQILEEMALEGAGHTPLHIACMGGHLDFIRELLKHMPKLAEKVDPCGFSPLHIAAARGDVEIAKELLKVGTHLCSVEGWERRIPLHYAVIHGEVDVMEILLSTSPESVEKKTAWKETALHLAVKNNRFKVLVRLVEHLKRHKKEQVINLKDHKDNTALHLAVASKNFEVVDFLLRGHTLEYEVVEVNALNESGLTPLDVSTHSQRGSRDKEIREILVRAGAKCGASRPVSRDDDDIEAGNHQSYGEVVSNAPRQDEGKKWGKIEVLLVVAGLIANPTYQSVLQPPSVVEHDKTDNTSGQSKVNISPTPAHPTEDKITYSANLVYILFLGGNTFGFLVSIQIIIWLTKMIQDKKNGQYKSTQMVKEEENQERYVFWLIMLSMIAMVLTYFCFTLSLLIKYTGGGGKKVLNVLPLMIAVFLLLIQKKLVMILKFFSEELFRCLGRMRNSN</sequence>
<feature type="repeat" description="ANK" evidence="1">
    <location>
        <begin position="89"/>
        <end position="121"/>
    </location>
</feature>
<accession>A0ABD3KGD7</accession>
<gene>
    <name evidence="5" type="ORF">ACJRO7_020397</name>
</gene>
<feature type="transmembrane region" description="Helical" evidence="3">
    <location>
        <begin position="446"/>
        <end position="465"/>
    </location>
</feature>
<keyword evidence="6" id="KW-1185">Reference proteome</keyword>
<organism evidence="5 6">
    <name type="scientific">Eucalyptus globulus</name>
    <name type="common">Tasmanian blue gum</name>
    <dbReference type="NCBI Taxonomy" id="34317"/>
    <lineage>
        <taxon>Eukaryota</taxon>
        <taxon>Viridiplantae</taxon>
        <taxon>Streptophyta</taxon>
        <taxon>Embryophyta</taxon>
        <taxon>Tracheophyta</taxon>
        <taxon>Spermatophyta</taxon>
        <taxon>Magnoliopsida</taxon>
        <taxon>eudicotyledons</taxon>
        <taxon>Gunneridae</taxon>
        <taxon>Pentapetalae</taxon>
        <taxon>rosids</taxon>
        <taxon>malvids</taxon>
        <taxon>Myrtales</taxon>
        <taxon>Myrtaceae</taxon>
        <taxon>Myrtoideae</taxon>
        <taxon>Eucalypteae</taxon>
        <taxon>Eucalyptus</taxon>
    </lineage>
</organism>
<reference evidence="5 6" key="1">
    <citation type="submission" date="2024-11" db="EMBL/GenBank/DDBJ databases">
        <title>Chromosome-level genome assembly of Eucalyptus globulus Labill. provides insights into its genome evolution.</title>
        <authorList>
            <person name="Li X."/>
        </authorList>
    </citation>
    <scope>NUCLEOTIDE SEQUENCE [LARGE SCALE GENOMIC DNA]</scope>
    <source>
        <strain evidence="5">CL2024</strain>
        <tissue evidence="5">Fresh tender leaves</tissue>
    </source>
</reference>
<dbReference type="Pfam" id="PF12796">
    <property type="entry name" value="Ank_2"/>
    <property type="match status" value="2"/>
</dbReference>
<dbReference type="PROSITE" id="PS50297">
    <property type="entry name" value="ANK_REP_REGION"/>
    <property type="match status" value="4"/>
</dbReference>
<keyword evidence="1" id="KW-0040">ANK repeat</keyword>
<dbReference type="Proteomes" id="UP001634007">
    <property type="component" value="Unassembled WGS sequence"/>
</dbReference>
<dbReference type="Pfam" id="PF00023">
    <property type="entry name" value="Ank"/>
    <property type="match status" value="1"/>
</dbReference>
<comment type="caution">
    <text evidence="5">The sequence shown here is derived from an EMBL/GenBank/DDBJ whole genome shotgun (WGS) entry which is preliminary data.</text>
</comment>
<dbReference type="InterPro" id="IPR036770">
    <property type="entry name" value="Ankyrin_rpt-contain_sf"/>
</dbReference>
<evidence type="ECO:0000256" key="1">
    <source>
        <dbReference type="PROSITE-ProRule" id="PRU00023"/>
    </source>
</evidence>
<dbReference type="InterPro" id="IPR002110">
    <property type="entry name" value="Ankyrin_rpt"/>
</dbReference>
<dbReference type="InterPro" id="IPR026961">
    <property type="entry name" value="PGG_dom"/>
</dbReference>
<dbReference type="EMBL" id="JBJKBG010000005">
    <property type="protein sequence ID" value="KAL3738995.1"/>
    <property type="molecule type" value="Genomic_DNA"/>
</dbReference>
<evidence type="ECO:0000256" key="2">
    <source>
        <dbReference type="SAM" id="MobiDB-lite"/>
    </source>
</evidence>
<feature type="repeat" description="ANK" evidence="1">
    <location>
        <begin position="123"/>
        <end position="145"/>
    </location>
</feature>
<name>A0ABD3KGD7_EUCGL</name>
<dbReference type="Pfam" id="PF13962">
    <property type="entry name" value="PGG"/>
    <property type="match status" value="1"/>
</dbReference>
<feature type="repeat" description="ANK" evidence="1">
    <location>
        <begin position="196"/>
        <end position="218"/>
    </location>
</feature>
<feature type="transmembrane region" description="Helical" evidence="3">
    <location>
        <begin position="415"/>
        <end position="440"/>
    </location>
</feature>
<evidence type="ECO:0000256" key="3">
    <source>
        <dbReference type="SAM" id="Phobius"/>
    </source>
</evidence>
<dbReference type="PANTHER" id="PTHR24128:SF61">
    <property type="entry name" value="ANKYRIN REPEAT-CONTAINING PROTEIN BDA1-LIKE"/>
    <property type="match status" value="1"/>
</dbReference>
<dbReference type="Gene3D" id="1.25.40.20">
    <property type="entry name" value="Ankyrin repeat-containing domain"/>
    <property type="match status" value="1"/>
</dbReference>
<dbReference type="AlphaFoldDB" id="A0ABD3KGD7"/>
<evidence type="ECO:0000259" key="4">
    <source>
        <dbReference type="Pfam" id="PF13962"/>
    </source>
</evidence>
<evidence type="ECO:0000313" key="5">
    <source>
        <dbReference type="EMBL" id="KAL3738995.1"/>
    </source>
</evidence>
<feature type="compositionally biased region" description="Polar residues" evidence="2">
    <location>
        <begin position="338"/>
        <end position="349"/>
    </location>
</feature>
<keyword evidence="3" id="KW-0472">Membrane</keyword>
<proteinExistence type="predicted"/>
<feature type="region of interest" description="Disordered" evidence="2">
    <location>
        <begin position="268"/>
        <end position="295"/>
    </location>
</feature>
<dbReference type="PROSITE" id="PS50088">
    <property type="entry name" value="ANK_REPEAT"/>
    <property type="match status" value="4"/>
</dbReference>
<feature type="repeat" description="ANK" evidence="1">
    <location>
        <begin position="55"/>
        <end position="78"/>
    </location>
</feature>
<protein>
    <recommendedName>
        <fullName evidence="4">PGG domain-containing protein</fullName>
    </recommendedName>
</protein>